<evidence type="ECO:0000259" key="2">
    <source>
        <dbReference type="Pfam" id="PF04892"/>
    </source>
</evidence>
<organism evidence="3 4">
    <name type="scientific">Psychrobacillus glaciei</name>
    <dbReference type="NCBI Taxonomy" id="2283160"/>
    <lineage>
        <taxon>Bacteria</taxon>
        <taxon>Bacillati</taxon>
        <taxon>Bacillota</taxon>
        <taxon>Bacilli</taxon>
        <taxon>Bacillales</taxon>
        <taxon>Bacillaceae</taxon>
        <taxon>Psychrobacillus</taxon>
    </lineage>
</organism>
<dbReference type="PANTHER" id="PTHR36834">
    <property type="entry name" value="MEMBRANE PROTEIN-RELATED"/>
    <property type="match status" value="1"/>
</dbReference>
<feature type="domain" description="VanZ-like" evidence="2">
    <location>
        <begin position="10"/>
        <end position="144"/>
    </location>
</feature>
<feature type="transmembrane region" description="Helical" evidence="1">
    <location>
        <begin position="105"/>
        <end position="123"/>
    </location>
</feature>
<dbReference type="AlphaFoldDB" id="A0A5J6ST68"/>
<keyword evidence="1" id="KW-0812">Transmembrane</keyword>
<dbReference type="PANTHER" id="PTHR36834:SF1">
    <property type="entry name" value="INTEGRAL MEMBRANE PROTEIN"/>
    <property type="match status" value="1"/>
</dbReference>
<keyword evidence="1" id="KW-0472">Membrane</keyword>
<dbReference type="Pfam" id="PF04892">
    <property type="entry name" value="VanZ"/>
    <property type="match status" value="1"/>
</dbReference>
<protein>
    <submittedName>
        <fullName evidence="3">VanZ family protein</fullName>
    </submittedName>
</protein>
<proteinExistence type="predicted"/>
<reference evidence="3 4" key="1">
    <citation type="submission" date="2018-07" db="EMBL/GenBank/DDBJ databases">
        <title>Complete genome sequence of Psychrobacillus sp. PB01, isolated from iceberg, and comparative genome analysis of Psychrobacillus strains.</title>
        <authorList>
            <person name="Lee P.C."/>
        </authorList>
    </citation>
    <scope>NUCLEOTIDE SEQUENCE [LARGE SCALE GENOMIC DNA]</scope>
    <source>
        <strain evidence="3 4">PB01</strain>
    </source>
</reference>
<name>A0A5J6ST68_9BACI</name>
<gene>
    <name evidence="3" type="ORF">PB01_15380</name>
</gene>
<accession>A0A5J6ST68</accession>
<feature type="transmembrane region" description="Helical" evidence="1">
    <location>
        <begin position="5"/>
        <end position="23"/>
    </location>
</feature>
<dbReference type="EMBL" id="CP031223">
    <property type="protein sequence ID" value="QFG00095.1"/>
    <property type="molecule type" value="Genomic_DNA"/>
</dbReference>
<keyword evidence="4" id="KW-1185">Reference proteome</keyword>
<dbReference type="OrthoDB" id="4822551at2"/>
<dbReference type="InterPro" id="IPR053150">
    <property type="entry name" value="Teicoplanin_resist-assoc"/>
</dbReference>
<keyword evidence="1" id="KW-1133">Transmembrane helix</keyword>
<sequence>MFKNVWKSLFIIYILLVLNFIVIKFNGNIHHVIYTIQDNMERRARGESGANLVPFRTIETYISYMSYDIALKNILGNIIPFIPMGFLIPAAFTSQRNIIKTMISCFLLILCIEIIQLISFLGYFDMDDIILNLLSCFIGFMLFIAYKNVFKIVSKKEMNLL</sequence>
<dbReference type="Proteomes" id="UP000325517">
    <property type="component" value="Chromosome"/>
</dbReference>
<dbReference type="InterPro" id="IPR006976">
    <property type="entry name" value="VanZ-like"/>
</dbReference>
<dbReference type="KEGG" id="psyo:PB01_15380"/>
<feature type="transmembrane region" description="Helical" evidence="1">
    <location>
        <begin position="129"/>
        <end position="146"/>
    </location>
</feature>
<evidence type="ECO:0000313" key="4">
    <source>
        <dbReference type="Proteomes" id="UP000325517"/>
    </source>
</evidence>
<evidence type="ECO:0000256" key="1">
    <source>
        <dbReference type="SAM" id="Phobius"/>
    </source>
</evidence>
<evidence type="ECO:0000313" key="3">
    <source>
        <dbReference type="EMBL" id="QFG00095.1"/>
    </source>
</evidence>
<dbReference type="RefSeq" id="WP_151700982.1">
    <property type="nucleotide sequence ID" value="NZ_CP031223.1"/>
</dbReference>
<feature type="transmembrane region" description="Helical" evidence="1">
    <location>
        <begin position="74"/>
        <end position="93"/>
    </location>
</feature>